<dbReference type="PROSITE" id="PS00028">
    <property type="entry name" value="ZINC_FINGER_C2H2_1"/>
    <property type="match status" value="3"/>
</dbReference>
<accession>A0A8B7NBK7</accession>
<dbReference type="SUPFAM" id="SSF57667">
    <property type="entry name" value="beta-beta-alpha zinc fingers"/>
    <property type="match status" value="2"/>
</dbReference>
<dbReference type="PANTHER" id="PTHR24408:SF58">
    <property type="entry name" value="TRANSCRIPTION FACTOR (TFIIIA), PUTATIVE (AFU_ORTHOLOGUE AFUA_1G05150)-RELATED"/>
    <property type="match status" value="1"/>
</dbReference>
<feature type="compositionally biased region" description="Low complexity" evidence="6">
    <location>
        <begin position="423"/>
        <end position="436"/>
    </location>
</feature>
<keyword evidence="4" id="KW-0862">Zinc</keyword>
<evidence type="ECO:0000313" key="9">
    <source>
        <dbReference type="RefSeq" id="XP_018010959.1"/>
    </source>
</evidence>
<dbReference type="SMART" id="SM00355">
    <property type="entry name" value="ZnF_C2H2"/>
    <property type="match status" value="10"/>
</dbReference>
<dbReference type="OrthoDB" id="654211at2759"/>
<feature type="compositionally biased region" description="Basic and acidic residues" evidence="6">
    <location>
        <begin position="876"/>
        <end position="888"/>
    </location>
</feature>
<dbReference type="GO" id="GO:0008270">
    <property type="term" value="F:zinc ion binding"/>
    <property type="evidence" value="ECO:0007669"/>
    <property type="project" value="UniProtKB-KW"/>
</dbReference>
<dbReference type="GeneID" id="108668284"/>
<dbReference type="OMA" id="HEPKEGR"/>
<dbReference type="Proteomes" id="UP000694843">
    <property type="component" value="Unplaced"/>
</dbReference>
<organism evidence="8 9">
    <name type="scientific">Hyalella azteca</name>
    <name type="common">Amphipod</name>
    <dbReference type="NCBI Taxonomy" id="294128"/>
    <lineage>
        <taxon>Eukaryota</taxon>
        <taxon>Metazoa</taxon>
        <taxon>Ecdysozoa</taxon>
        <taxon>Arthropoda</taxon>
        <taxon>Crustacea</taxon>
        <taxon>Multicrustacea</taxon>
        <taxon>Malacostraca</taxon>
        <taxon>Eumalacostraca</taxon>
        <taxon>Peracarida</taxon>
        <taxon>Amphipoda</taxon>
        <taxon>Senticaudata</taxon>
        <taxon>Talitrida</taxon>
        <taxon>Talitroidea</taxon>
        <taxon>Hyalellidae</taxon>
        <taxon>Hyalella</taxon>
    </lineage>
</organism>
<keyword evidence="1" id="KW-0479">Metal-binding</keyword>
<dbReference type="InterPro" id="IPR013087">
    <property type="entry name" value="Znf_C2H2_type"/>
</dbReference>
<feature type="region of interest" description="Disordered" evidence="6">
    <location>
        <begin position="833"/>
        <end position="936"/>
    </location>
</feature>
<dbReference type="InterPro" id="IPR036236">
    <property type="entry name" value="Znf_C2H2_sf"/>
</dbReference>
<dbReference type="PANTHER" id="PTHR24408">
    <property type="entry name" value="ZINC FINGER PROTEIN"/>
    <property type="match status" value="1"/>
</dbReference>
<evidence type="ECO:0000256" key="4">
    <source>
        <dbReference type="ARBA" id="ARBA00022833"/>
    </source>
</evidence>
<dbReference type="KEGG" id="hazt:108668284"/>
<sequence length="983" mass="110091">MRTEGDILDGSPLSLLGSDVATAALSMPPLDLTTYGELVQHMASLYRCDPAAVAASLATITSSASHLPLALTAPHALSSAAFASAAMTACQKPNLRNDISAAISGAYSSVESHQSLDRTNANRQAIGSHVDMTGTHYIVNDAAQRAIESMQNTYLTSTGSDKYKKYKNVVGSNHNNNHLRSNVFAQDNDGALDLSTQGLRSLYSSYRRISLDKLKPKSVEDLWVENDSELSWMDSKVAAYNPAQKLFMCVDCECVGFLSRVAEHWLGAHANLRVFRCPRCPYTSAWSRCVKMHLTRQHNEQCADTTMWKENSTLLEVTRLMQDLRTKVETRIDSSNTLADKRFYCPHCPYATDRRDLYTRHENIHKDDKPFHCYMCFKQFNRADHVKKHFVRMHPDTSYDIAKIRKQPGARGRGSPLVHEDTPSLSASTTTPLPQLGVPSDLSNPTATLKLPKQLDHEPKEGRSNSISLLPLTIQNLRVHNMNMNGQHRPKSPESPDITVDVVTPDPPSLSIALHRTDSSPGNDVLSLRLPEPEDHRITITKCSSASPITVPLSLPTTHLASLPTTPTKDYDQALAGISVVTESPRQGKKRTDKAFRCPYCQWSGSDNWCLKRHMNTHIKPFACTMCEYKAARAERLSTHVFKVHNKRICNKCSFLANTQEKLLEHTREQHHNNPYSRRHTCGVCSVTLENQSALQSHLEKVHTPKSTTPIVPAESSASPKPAQKKMEAPIPQEEAQDLSMNLSEEVKEGKLHLFCPVDTCQSRFMDSNSLALHVQKQHFESNSSRCPHCSYCLTNDERGKEHWLSHHQDVCAACVLVFTSVYGPQLWKKVHVKPASSEKNPDAILTVTSRKRRAPGCGNESVTSDSEQSATASTESDHQDSDAERQSKRSRKQSCPKKVIAVVNDDDSEDEYEDEEASEDDQNSKSPQHKRKKTRRCIRCPDRPIFASRARLRLHRRTRHRTARIASAFVVAEEMRNMEVTN</sequence>
<dbReference type="RefSeq" id="XP_018010959.1">
    <property type="nucleotide sequence ID" value="XM_018155470.2"/>
</dbReference>
<dbReference type="PROSITE" id="PS50157">
    <property type="entry name" value="ZINC_FINGER_C2H2_2"/>
    <property type="match status" value="3"/>
</dbReference>
<dbReference type="AlphaFoldDB" id="A0A8B7NBK7"/>
<keyword evidence="2" id="KW-0677">Repeat</keyword>
<feature type="domain" description="C2H2-type" evidence="7">
    <location>
        <begin position="371"/>
        <end position="394"/>
    </location>
</feature>
<feature type="domain" description="C2H2-type" evidence="7">
    <location>
        <begin position="680"/>
        <end position="708"/>
    </location>
</feature>
<feature type="domain" description="C2H2-type" evidence="7">
    <location>
        <begin position="343"/>
        <end position="370"/>
    </location>
</feature>
<feature type="region of interest" description="Disordered" evidence="6">
    <location>
        <begin position="407"/>
        <end position="447"/>
    </location>
</feature>
<feature type="compositionally biased region" description="Acidic residues" evidence="6">
    <location>
        <begin position="905"/>
        <end position="922"/>
    </location>
</feature>
<evidence type="ECO:0000256" key="6">
    <source>
        <dbReference type="SAM" id="MobiDB-lite"/>
    </source>
</evidence>
<evidence type="ECO:0000256" key="1">
    <source>
        <dbReference type="ARBA" id="ARBA00022723"/>
    </source>
</evidence>
<keyword evidence="8" id="KW-1185">Reference proteome</keyword>
<evidence type="ECO:0000313" key="8">
    <source>
        <dbReference type="Proteomes" id="UP000694843"/>
    </source>
</evidence>
<dbReference type="GO" id="GO:0043565">
    <property type="term" value="F:sequence-specific DNA binding"/>
    <property type="evidence" value="ECO:0007669"/>
    <property type="project" value="TreeGrafter"/>
</dbReference>
<feature type="region of interest" description="Disordered" evidence="6">
    <location>
        <begin position="701"/>
        <end position="726"/>
    </location>
</feature>
<dbReference type="GO" id="GO:0000981">
    <property type="term" value="F:DNA-binding transcription factor activity, RNA polymerase II-specific"/>
    <property type="evidence" value="ECO:0007669"/>
    <property type="project" value="TreeGrafter"/>
</dbReference>
<name>A0A8B7NBK7_HYAAZ</name>
<dbReference type="Gene3D" id="3.30.160.60">
    <property type="entry name" value="Classic Zinc Finger"/>
    <property type="match status" value="3"/>
</dbReference>
<protein>
    <submittedName>
        <fullName evidence="9">Zinc finger protein 628</fullName>
    </submittedName>
</protein>
<evidence type="ECO:0000259" key="7">
    <source>
        <dbReference type="PROSITE" id="PS50157"/>
    </source>
</evidence>
<feature type="compositionally biased region" description="Polar residues" evidence="6">
    <location>
        <begin position="861"/>
        <end position="875"/>
    </location>
</feature>
<gene>
    <name evidence="9" type="primary">LOC108668284</name>
</gene>
<evidence type="ECO:0000256" key="5">
    <source>
        <dbReference type="PROSITE-ProRule" id="PRU00042"/>
    </source>
</evidence>
<dbReference type="GO" id="GO:0005634">
    <property type="term" value="C:nucleus"/>
    <property type="evidence" value="ECO:0007669"/>
    <property type="project" value="TreeGrafter"/>
</dbReference>
<reference evidence="9" key="1">
    <citation type="submission" date="2025-08" db="UniProtKB">
        <authorList>
            <consortium name="RefSeq"/>
        </authorList>
    </citation>
    <scope>IDENTIFICATION</scope>
    <source>
        <tissue evidence="9">Whole organism</tissue>
    </source>
</reference>
<evidence type="ECO:0000256" key="3">
    <source>
        <dbReference type="ARBA" id="ARBA00022771"/>
    </source>
</evidence>
<keyword evidence="3 5" id="KW-0863">Zinc-finger</keyword>
<evidence type="ECO:0000256" key="2">
    <source>
        <dbReference type="ARBA" id="ARBA00022737"/>
    </source>
</evidence>
<proteinExistence type="predicted"/>